<gene>
    <name evidence="6" type="ORF">CALCODRAFT_488809</name>
</gene>
<keyword evidence="2 6" id="KW-0378">Hydrolase</keyword>
<dbReference type="GO" id="GO:0050295">
    <property type="term" value="F:steryl-beta-glucosidase activity"/>
    <property type="evidence" value="ECO:0007669"/>
    <property type="project" value="TreeGrafter"/>
</dbReference>
<comment type="similarity">
    <text evidence="1">Belongs to the glycosyl hydrolase 5 (cellulase A) family.</text>
</comment>
<dbReference type="AlphaFoldDB" id="A0A165C677"/>
<keyword evidence="4" id="KW-1133">Transmembrane helix</keyword>
<feature type="transmembrane region" description="Helical" evidence="4">
    <location>
        <begin position="730"/>
        <end position="749"/>
    </location>
</feature>
<evidence type="ECO:0000256" key="1">
    <source>
        <dbReference type="ARBA" id="ARBA00005641"/>
    </source>
</evidence>
<evidence type="ECO:0000259" key="5">
    <source>
        <dbReference type="Pfam" id="PF18564"/>
    </source>
</evidence>
<dbReference type="EMBL" id="KV424192">
    <property type="protein sequence ID" value="KZT50302.1"/>
    <property type="molecule type" value="Genomic_DNA"/>
</dbReference>
<evidence type="ECO:0000313" key="7">
    <source>
        <dbReference type="Proteomes" id="UP000076842"/>
    </source>
</evidence>
<name>A0A165C677_9BASI</name>
<feature type="domain" description="Glycoside hydrolase family 5 C-terminal" evidence="5">
    <location>
        <begin position="611"/>
        <end position="715"/>
    </location>
</feature>
<dbReference type="InParanoid" id="A0A165C677"/>
<reference evidence="6 7" key="1">
    <citation type="journal article" date="2016" name="Mol. Biol. Evol.">
        <title>Comparative Genomics of Early-Diverging Mushroom-Forming Fungi Provides Insights into the Origins of Lignocellulose Decay Capabilities.</title>
        <authorList>
            <person name="Nagy L.G."/>
            <person name="Riley R."/>
            <person name="Tritt A."/>
            <person name="Adam C."/>
            <person name="Daum C."/>
            <person name="Floudas D."/>
            <person name="Sun H."/>
            <person name="Yadav J.S."/>
            <person name="Pangilinan J."/>
            <person name="Larsson K.H."/>
            <person name="Matsuura K."/>
            <person name="Barry K."/>
            <person name="Labutti K."/>
            <person name="Kuo R."/>
            <person name="Ohm R.A."/>
            <person name="Bhattacharya S.S."/>
            <person name="Shirouzu T."/>
            <person name="Yoshinaga Y."/>
            <person name="Martin F.M."/>
            <person name="Grigoriev I.V."/>
            <person name="Hibbett D.S."/>
        </authorList>
    </citation>
    <scope>NUCLEOTIDE SEQUENCE [LARGE SCALE GENOMIC DNA]</scope>
    <source>
        <strain evidence="6 7">HHB12733</strain>
    </source>
</reference>
<evidence type="ECO:0000256" key="2">
    <source>
        <dbReference type="ARBA" id="ARBA00022801"/>
    </source>
</evidence>
<evidence type="ECO:0000256" key="3">
    <source>
        <dbReference type="ARBA" id="ARBA00023295"/>
    </source>
</evidence>
<dbReference type="GO" id="GO:1904462">
    <property type="term" value="P:ergosteryl 3-beta-D-glucoside catabolic process"/>
    <property type="evidence" value="ECO:0007669"/>
    <property type="project" value="TreeGrafter"/>
</dbReference>
<dbReference type="PROSITE" id="PS00659">
    <property type="entry name" value="GLYCOSYL_HYDROL_F5"/>
    <property type="match status" value="1"/>
</dbReference>
<dbReference type="PANTHER" id="PTHR31308:SF5">
    <property type="entry name" value="ERGOSTERYL-BETA-GLUCOSIDASE"/>
    <property type="match status" value="1"/>
</dbReference>
<dbReference type="PANTHER" id="PTHR31308">
    <property type="match status" value="1"/>
</dbReference>
<dbReference type="InterPro" id="IPR041036">
    <property type="entry name" value="GH5_C"/>
</dbReference>
<sequence length="750" mass="84174">MVPPSSLAASPFADHPSLSRDYEPGSTASYAHGWSDAGLRIEGQNFVDSHGRVCNLRGVNLSGASKIPTNHDPDHWLEEESWKGVTFVGRPFPLEEADEHLARLRRWGLTFVRFNITWEALEHAGPGQYDQEYLTYLHALLSLFPAYGLACFLSLHQDVFSRFTGGSGAPAWTLTKLGFDLERLEEAGAAYLDGVRWPGRAEVDRGTWPTGYQKLAAATMATIFWGGNTFAPKLKIEHDGRQVPAQQFLQDCYLGAYDVLVQRLGSLPAVLGFQLMNEPHGGYIALPHLHAWDYTTDLHLYAFPSPLQSMSLGAGHPTRVPYYTRSFPFPTRHTGSRVLNTKGKKVWTEDGPTGGECVWEMHGVWGWDKAKGEAVTLRETYFVKDPRTDKPVEWYRDFYFPFASKWAERVQKIAGKTKFVFLEPIPNEFCPKWPEEHRPHNFVYAPHWYDLNAMFKKQFNGLSVNVQGLARGMFLPKALYWGDAGAKANYTLQIGNIVQSVYPNAGERPVVVGECGVPLDMNEAEAFKTGDFTWQARMMDALICGLDAARTSFTLWNYNPLNDDANGDFWNGENFSWYSRSARKLPSPLSSLEQVNTELDDGGRILRAVVRPYPAKVAGIPLKYGYDTRTSTFELVFANPTSQPAKSSGSSNDAVPLPHPSIRARETEIFLPISLTEGRQVTVSGADAFEYKEEVQTLYVVQENRDPGHVHTVRVRVSPALEPLVQEEDWTLIWAVLGVLLGVIVWFVIR</sequence>
<evidence type="ECO:0000313" key="6">
    <source>
        <dbReference type="EMBL" id="KZT50302.1"/>
    </source>
</evidence>
<dbReference type="Gene3D" id="3.20.20.80">
    <property type="entry name" value="Glycosidases"/>
    <property type="match status" value="2"/>
</dbReference>
<organism evidence="6 7">
    <name type="scientific">Calocera cornea HHB12733</name>
    <dbReference type="NCBI Taxonomy" id="1353952"/>
    <lineage>
        <taxon>Eukaryota</taxon>
        <taxon>Fungi</taxon>
        <taxon>Dikarya</taxon>
        <taxon>Basidiomycota</taxon>
        <taxon>Agaricomycotina</taxon>
        <taxon>Dacrymycetes</taxon>
        <taxon>Dacrymycetales</taxon>
        <taxon>Dacrymycetaceae</taxon>
        <taxon>Calocera</taxon>
    </lineage>
</organism>
<proteinExistence type="inferred from homology"/>
<dbReference type="OrthoDB" id="9971853at2759"/>
<keyword evidence="3" id="KW-0326">Glycosidase</keyword>
<keyword evidence="4" id="KW-0812">Transmembrane</keyword>
<dbReference type="InterPro" id="IPR052066">
    <property type="entry name" value="Glycosphingolipid_Hydrolases"/>
</dbReference>
<dbReference type="Proteomes" id="UP000076842">
    <property type="component" value="Unassembled WGS sequence"/>
</dbReference>
<accession>A0A165C677</accession>
<dbReference type="Pfam" id="PF18564">
    <property type="entry name" value="Glyco_hydro_5_C"/>
    <property type="match status" value="1"/>
</dbReference>
<dbReference type="InterPro" id="IPR017853">
    <property type="entry name" value="GH"/>
</dbReference>
<evidence type="ECO:0000256" key="4">
    <source>
        <dbReference type="SAM" id="Phobius"/>
    </source>
</evidence>
<protein>
    <submittedName>
        <fullName evidence="6">Glycoside hydrolase family 5 protein</fullName>
    </submittedName>
</protein>
<dbReference type="Gene3D" id="2.60.40.1180">
    <property type="entry name" value="Golgi alpha-mannosidase II"/>
    <property type="match status" value="1"/>
</dbReference>
<dbReference type="STRING" id="1353952.A0A165C677"/>
<dbReference type="InterPro" id="IPR013780">
    <property type="entry name" value="Glyco_hydro_b"/>
</dbReference>
<dbReference type="GO" id="GO:0005975">
    <property type="term" value="P:carbohydrate metabolic process"/>
    <property type="evidence" value="ECO:0007669"/>
    <property type="project" value="InterPro"/>
</dbReference>
<keyword evidence="7" id="KW-1185">Reference proteome</keyword>
<dbReference type="SUPFAM" id="SSF51445">
    <property type="entry name" value="(Trans)glycosidases"/>
    <property type="match status" value="1"/>
</dbReference>
<keyword evidence="4" id="KW-0472">Membrane</keyword>
<dbReference type="InterPro" id="IPR018087">
    <property type="entry name" value="Glyco_hydro_5_CS"/>
</dbReference>